<dbReference type="Pfam" id="PF16719">
    <property type="entry name" value="SAWADEE"/>
    <property type="match status" value="1"/>
</dbReference>
<gene>
    <name evidence="3" type="ORF">FPE_LOCUS27559</name>
</gene>
<feature type="compositionally biased region" description="Basic residues" evidence="1">
    <location>
        <begin position="458"/>
        <end position="468"/>
    </location>
</feature>
<evidence type="ECO:0000256" key="1">
    <source>
        <dbReference type="SAM" id="MobiDB-lite"/>
    </source>
</evidence>
<feature type="compositionally biased region" description="Low complexity" evidence="1">
    <location>
        <begin position="445"/>
        <end position="457"/>
    </location>
</feature>
<sequence>MGNGGCNDSAANDVIELEAKRKEDFSWHPCQVSLCTTGLGLIVQYGDIDSEETIVHKEEVLARLRVRSVPLQGNSCSLVQLGDHVLATHNSHVKGLFFDAQVEEVNRVRHSKKIHCRCTFTIKWLHQAHKGGPMTIPSSAIMKLATENINLHPTISAFFSTQESSSGLFASPLPTIADSMDWDMDIHALLEKQIEEISNSADVSVKKESEDILFGIEVDHKGQIHGRTITTSKLSNSHVQGVLNHLKRTTHCLLTRSAVQINAAVHENVEMTYFEKTEVRSSSKTRSFTHSTVNKTEKNPVAEANSGIEKNISTKCSKSKSSANKIVDPGYDLFENQKPVGSAINAESSRSPAEDEESLVEKDGQIIKNVSKREIIDEDAAKLNYPRRMTRSMAQKDTEKNNVQPNIRLRKSRSDEPDGAELKITPKSEENVASDSGGIKRKSCSSRNELRSSPRLRLLSRTRSQNKM</sequence>
<dbReference type="PANTHER" id="PTHR33827:SF9">
    <property type="entry name" value="SAWADEE DOMAIN-CONTAINING PROTEIN"/>
    <property type="match status" value="1"/>
</dbReference>
<organism evidence="3 4">
    <name type="scientific">Fraxinus pennsylvanica</name>
    <dbReference type="NCBI Taxonomy" id="56036"/>
    <lineage>
        <taxon>Eukaryota</taxon>
        <taxon>Viridiplantae</taxon>
        <taxon>Streptophyta</taxon>
        <taxon>Embryophyta</taxon>
        <taxon>Tracheophyta</taxon>
        <taxon>Spermatophyta</taxon>
        <taxon>Magnoliopsida</taxon>
        <taxon>eudicotyledons</taxon>
        <taxon>Gunneridae</taxon>
        <taxon>Pentapetalae</taxon>
        <taxon>asterids</taxon>
        <taxon>lamiids</taxon>
        <taxon>Lamiales</taxon>
        <taxon>Oleaceae</taxon>
        <taxon>Oleeae</taxon>
        <taxon>Fraxinus</taxon>
    </lineage>
</organism>
<feature type="region of interest" description="Disordered" evidence="1">
    <location>
        <begin position="383"/>
        <end position="468"/>
    </location>
</feature>
<dbReference type="InterPro" id="IPR032001">
    <property type="entry name" value="SAWADEE_dom"/>
</dbReference>
<reference evidence="3" key="1">
    <citation type="submission" date="2023-05" db="EMBL/GenBank/DDBJ databases">
        <authorList>
            <person name="Huff M."/>
        </authorList>
    </citation>
    <scope>NUCLEOTIDE SEQUENCE</scope>
</reference>
<name>A0AAD2E7G0_9LAMI</name>
<proteinExistence type="predicted"/>
<accession>A0AAD2E7G0</accession>
<keyword evidence="4" id="KW-1185">Reference proteome</keyword>
<protein>
    <recommendedName>
        <fullName evidence="2">SAWADEE domain-containing protein</fullName>
    </recommendedName>
</protein>
<feature type="domain" description="SAWADEE" evidence="2">
    <location>
        <begin position="15"/>
        <end position="139"/>
    </location>
</feature>
<dbReference type="GO" id="GO:0003682">
    <property type="term" value="F:chromatin binding"/>
    <property type="evidence" value="ECO:0007669"/>
    <property type="project" value="InterPro"/>
</dbReference>
<feature type="compositionally biased region" description="Basic and acidic residues" evidence="1">
    <location>
        <begin position="412"/>
        <end position="430"/>
    </location>
</feature>
<dbReference type="Gene3D" id="2.30.30.140">
    <property type="match status" value="1"/>
</dbReference>
<evidence type="ECO:0000313" key="4">
    <source>
        <dbReference type="Proteomes" id="UP000834106"/>
    </source>
</evidence>
<evidence type="ECO:0000313" key="3">
    <source>
        <dbReference type="EMBL" id="CAI9780129.1"/>
    </source>
</evidence>
<evidence type="ECO:0000259" key="2">
    <source>
        <dbReference type="Pfam" id="PF16719"/>
    </source>
</evidence>
<dbReference type="AlphaFoldDB" id="A0AAD2E7G0"/>
<dbReference type="EMBL" id="OU503052">
    <property type="protein sequence ID" value="CAI9780129.1"/>
    <property type="molecule type" value="Genomic_DNA"/>
</dbReference>
<dbReference type="PANTHER" id="PTHR33827">
    <property type="entry name" value="PROTEIN SAWADEE HOMEODOMAIN HOMOLOG 2"/>
    <property type="match status" value="1"/>
</dbReference>
<feature type="region of interest" description="Disordered" evidence="1">
    <location>
        <begin position="343"/>
        <end position="363"/>
    </location>
</feature>
<dbReference type="InterPro" id="IPR039276">
    <property type="entry name" value="SHH1/2"/>
</dbReference>
<dbReference type="Proteomes" id="UP000834106">
    <property type="component" value="Chromosome 17"/>
</dbReference>